<evidence type="ECO:0000313" key="2">
    <source>
        <dbReference type="Proteomes" id="UP000184363"/>
    </source>
</evidence>
<keyword evidence="2" id="KW-1185">Reference proteome</keyword>
<organism evidence="1 2">
    <name type="scientific">Pseudonocardia thermophila</name>
    <dbReference type="NCBI Taxonomy" id="1848"/>
    <lineage>
        <taxon>Bacteria</taxon>
        <taxon>Bacillati</taxon>
        <taxon>Actinomycetota</taxon>
        <taxon>Actinomycetes</taxon>
        <taxon>Pseudonocardiales</taxon>
        <taxon>Pseudonocardiaceae</taxon>
        <taxon>Pseudonocardia</taxon>
    </lineage>
</organism>
<dbReference type="AlphaFoldDB" id="A0A1M6S1U8"/>
<gene>
    <name evidence="1" type="ORF">SAMN05443637_105275</name>
</gene>
<dbReference type="RefSeq" id="WP_084754625.1">
    <property type="nucleotide sequence ID" value="NZ_FRAP01000005.1"/>
</dbReference>
<accession>A0A1M6S1U8</accession>
<proteinExistence type="predicted"/>
<reference evidence="1 2" key="1">
    <citation type="submission" date="2016-11" db="EMBL/GenBank/DDBJ databases">
        <authorList>
            <person name="Jaros S."/>
            <person name="Januszkiewicz K."/>
            <person name="Wedrychowicz H."/>
        </authorList>
    </citation>
    <scope>NUCLEOTIDE SEQUENCE [LARGE SCALE GENOMIC DNA]</scope>
    <source>
        <strain evidence="1 2">DSM 43832</strain>
    </source>
</reference>
<dbReference type="Proteomes" id="UP000184363">
    <property type="component" value="Unassembled WGS sequence"/>
</dbReference>
<protein>
    <submittedName>
        <fullName evidence="1">Uncharacterized protein</fullName>
    </submittedName>
</protein>
<dbReference type="EMBL" id="FRAP01000005">
    <property type="protein sequence ID" value="SHK38685.1"/>
    <property type="molecule type" value="Genomic_DNA"/>
</dbReference>
<evidence type="ECO:0000313" key="1">
    <source>
        <dbReference type="EMBL" id="SHK38685.1"/>
    </source>
</evidence>
<name>A0A1M6S1U8_PSETH</name>
<sequence length="65" mass="7553">MLQQVVEAIDYHRQANSRAHRTHQKMLRLLESEGAAAFWDRHVHDSSRKLLAHDIAISSVIDMFN</sequence>